<feature type="domain" description="Ubiquitin-like" evidence="1">
    <location>
        <begin position="1"/>
        <end position="71"/>
    </location>
</feature>
<dbReference type="PROSITE" id="PS50053">
    <property type="entry name" value="UBIQUITIN_2"/>
    <property type="match status" value="1"/>
</dbReference>
<dbReference type="InParanoid" id="C5K4X8"/>
<organism evidence="3">
    <name type="scientific">Perkinsus marinus (strain ATCC 50983 / TXsc)</name>
    <dbReference type="NCBI Taxonomy" id="423536"/>
    <lineage>
        <taxon>Eukaryota</taxon>
        <taxon>Sar</taxon>
        <taxon>Alveolata</taxon>
        <taxon>Perkinsozoa</taxon>
        <taxon>Perkinsea</taxon>
        <taxon>Perkinsida</taxon>
        <taxon>Perkinsidae</taxon>
        <taxon>Perkinsus</taxon>
    </lineage>
</organism>
<dbReference type="CDD" id="cd17039">
    <property type="entry name" value="Ubl_ubiquitin_like"/>
    <property type="match status" value="1"/>
</dbReference>
<keyword evidence="3" id="KW-1185">Reference proteome</keyword>
<dbReference type="RefSeq" id="XP_002788604.1">
    <property type="nucleotide sequence ID" value="XM_002788558.1"/>
</dbReference>
<dbReference type="Pfam" id="PF00240">
    <property type="entry name" value="ubiquitin"/>
    <property type="match status" value="1"/>
</dbReference>
<dbReference type="InterPro" id="IPR029071">
    <property type="entry name" value="Ubiquitin-like_domsf"/>
</dbReference>
<sequence length="230" mass="25832">MLTVVQGKEKYHCTIDDTTSVADVKARLESATGVPAKGQRLLVKGKERDASVVLSSIGVKAGSKIMLLFTKEYQAKTFSKATVLNKEAPDNDVRPQFMRLLAKGKEVSDGSRIEEIMTTPHGTLEMLMLFKYGYHMQVEGSVWLKQRQEELDGLKSKLERMENSLDHRGGDLAEFLVQLTKVGEVVERYLESVDHVTVNESLLPEMKRLKEELLAADQKVKELNSRVPLV</sequence>
<evidence type="ECO:0000259" key="1">
    <source>
        <dbReference type="PROSITE" id="PS50053"/>
    </source>
</evidence>
<dbReference type="SMART" id="SM00213">
    <property type="entry name" value="UBQ"/>
    <property type="match status" value="1"/>
</dbReference>
<dbReference type="InterPro" id="IPR000626">
    <property type="entry name" value="Ubiquitin-like_dom"/>
</dbReference>
<reference evidence="2 3" key="1">
    <citation type="submission" date="2008-07" db="EMBL/GenBank/DDBJ databases">
        <authorList>
            <person name="El-Sayed N."/>
            <person name="Caler E."/>
            <person name="Inman J."/>
            <person name="Amedeo P."/>
            <person name="Hass B."/>
            <person name="Wortman J."/>
        </authorList>
    </citation>
    <scope>NUCLEOTIDE SEQUENCE [LARGE SCALE GENOMIC DNA]</scope>
    <source>
        <strain evidence="3">ATCC 50983 / TXsc</strain>
    </source>
</reference>
<dbReference type="OrthoDB" id="333239at2759"/>
<dbReference type="OMA" id="YHCTIDD"/>
<dbReference type="EMBL" id="GG670562">
    <property type="protein sequence ID" value="EER20400.1"/>
    <property type="molecule type" value="Genomic_DNA"/>
</dbReference>
<protein>
    <recommendedName>
        <fullName evidence="1">Ubiquitin-like domain-containing protein</fullName>
    </recommendedName>
</protein>
<evidence type="ECO:0000313" key="2">
    <source>
        <dbReference type="EMBL" id="EER20400.1"/>
    </source>
</evidence>
<evidence type="ECO:0000313" key="3">
    <source>
        <dbReference type="Proteomes" id="UP000007800"/>
    </source>
</evidence>
<proteinExistence type="predicted"/>
<dbReference type="Gene3D" id="3.10.20.90">
    <property type="entry name" value="Phosphatidylinositol 3-kinase Catalytic Subunit, Chain A, domain 1"/>
    <property type="match status" value="1"/>
</dbReference>
<dbReference type="AlphaFoldDB" id="C5K4X8"/>
<name>C5K4X8_PERM5</name>
<gene>
    <name evidence="2" type="ORF">Pmar_PMAR010134</name>
</gene>
<dbReference type="Proteomes" id="UP000007800">
    <property type="component" value="Unassembled WGS sequence"/>
</dbReference>
<dbReference type="SUPFAM" id="SSF54236">
    <property type="entry name" value="Ubiquitin-like"/>
    <property type="match status" value="1"/>
</dbReference>
<dbReference type="GeneID" id="9053951"/>
<accession>C5K4X8</accession>